<protein>
    <submittedName>
        <fullName evidence="2">Uncharacterized protein</fullName>
    </submittedName>
</protein>
<feature type="signal peptide" evidence="1">
    <location>
        <begin position="1"/>
        <end position="16"/>
    </location>
</feature>
<gene>
    <name evidence="2" type="ORF">QVE165_LOCUS5599</name>
</gene>
<dbReference type="Proteomes" id="UP000663832">
    <property type="component" value="Unassembled WGS sequence"/>
</dbReference>
<dbReference type="SUPFAM" id="SSF54403">
    <property type="entry name" value="Cystatin/monellin"/>
    <property type="match status" value="1"/>
</dbReference>
<dbReference type="Gene3D" id="3.10.450.10">
    <property type="match status" value="1"/>
</dbReference>
<organism evidence="2 3">
    <name type="scientific">Adineta steineri</name>
    <dbReference type="NCBI Taxonomy" id="433720"/>
    <lineage>
        <taxon>Eukaryota</taxon>
        <taxon>Metazoa</taxon>
        <taxon>Spiralia</taxon>
        <taxon>Gnathifera</taxon>
        <taxon>Rotifera</taxon>
        <taxon>Eurotatoria</taxon>
        <taxon>Bdelloidea</taxon>
        <taxon>Adinetida</taxon>
        <taxon>Adinetidae</taxon>
        <taxon>Adineta</taxon>
    </lineage>
</organism>
<evidence type="ECO:0000256" key="1">
    <source>
        <dbReference type="SAM" id="SignalP"/>
    </source>
</evidence>
<keyword evidence="1" id="KW-0732">Signal</keyword>
<evidence type="ECO:0000313" key="2">
    <source>
        <dbReference type="EMBL" id="CAF0827433.1"/>
    </source>
</evidence>
<comment type="caution">
    <text evidence="2">The sequence shown here is derived from an EMBL/GenBank/DDBJ whole genome shotgun (WGS) entry which is preliminary data.</text>
</comment>
<evidence type="ECO:0000313" key="3">
    <source>
        <dbReference type="Proteomes" id="UP000663832"/>
    </source>
</evidence>
<dbReference type="EMBL" id="CAJNOM010000022">
    <property type="protein sequence ID" value="CAF0827433.1"/>
    <property type="molecule type" value="Genomic_DNA"/>
</dbReference>
<reference evidence="2" key="1">
    <citation type="submission" date="2021-02" db="EMBL/GenBank/DDBJ databases">
        <authorList>
            <person name="Nowell W R."/>
        </authorList>
    </citation>
    <scope>NUCLEOTIDE SEQUENCE</scope>
</reference>
<name>A0A813URS0_9BILA</name>
<feature type="chain" id="PRO_5032547667" evidence="1">
    <location>
        <begin position="17"/>
        <end position="114"/>
    </location>
</feature>
<dbReference type="InterPro" id="IPR046350">
    <property type="entry name" value="Cystatin_sf"/>
</dbReference>
<dbReference type="AlphaFoldDB" id="A0A813URS0"/>
<keyword evidence="3" id="KW-1185">Reference proteome</keyword>
<proteinExistence type="predicted"/>
<dbReference type="OrthoDB" id="10283831at2759"/>
<sequence length="114" mass="12168">MFKLFVVLSFIAVIQGQLDGGFPSLGGYTDHPELIEDVSTRALVRLAVSDLKNNQNLIVTPVKILSVQTQSMYGVTFKIGFTARSTSAPDGLTCTAMVHSGLGDVQTVFSVDCA</sequence>
<accession>A0A813URS0</accession>